<keyword evidence="5" id="KW-1185">Reference proteome</keyword>
<keyword evidence="2" id="KW-0472">Membrane</keyword>
<dbReference type="GO" id="GO:0090313">
    <property type="term" value="P:regulation of protein targeting to membrane"/>
    <property type="evidence" value="ECO:0007669"/>
    <property type="project" value="TreeGrafter"/>
</dbReference>
<gene>
    <name evidence="4" type="ORF">ABW99_20585</name>
</gene>
<evidence type="ECO:0000313" key="4">
    <source>
        <dbReference type="EMBL" id="ALX34837.1"/>
    </source>
</evidence>
<dbReference type="KEGG" id="ptx:ABW99_20585"/>
<keyword evidence="2" id="KW-1133">Transmembrane helix</keyword>
<dbReference type="PROSITE" id="PS51257">
    <property type="entry name" value="PROKAR_LIPOPROTEIN"/>
    <property type="match status" value="1"/>
</dbReference>
<dbReference type="EMBL" id="CP011568">
    <property type="protein sequence ID" value="ALX34837.1"/>
    <property type="molecule type" value="Genomic_DNA"/>
</dbReference>
<dbReference type="InterPro" id="IPR052894">
    <property type="entry name" value="AsmA-related"/>
</dbReference>
<feature type="domain" description="AsmA" evidence="3">
    <location>
        <begin position="10"/>
        <end position="189"/>
    </location>
</feature>
<sequence>MKVIAGVIKWLALLVAAIIIGCAIFISVFNWNRARGWIDREVSAAVERPFAIRGDLTLQWLPPDAEASGMGRWLPRPRLIANDIVLGNPPWGLSPNMVEVQQASISLDWMPLLEHRVVLPEVALAAPHVDLERLADGRNNWTIKQSTGKPSLWRFKIDRLVLEDGIIRVRDLGHKLDLTTELATIDGQRPYGIGFRTHGNFNGVLVSGRGRSGDVLSLENNGTPFPLDAAMHIGRTTIAVQGTFTNPLTLAALDMRLYLSGPTMADLYPITGVVLPNTPPYRTTGRLVHSPRTWRYEQFTGQVGSSDLSGTLTYHADQPRPLLEGAVVSNLLRLADLGPLIGAQTPGKHASGGDLGRKPPPQPPGKVLPVAPFNTDRWRALDADVKFTGRKIIRGKDLPIENLVTHLLLRDGVLSLDPLQFGVAGGQMVSNITLDGRATPMRARMQMSLRHLKIKKLLPEVNLMKTSLGEVNGDVALDGTGNSVAALLGSSNGEVKALVDRGSISKLLTEYLGLNVGNIVFYKLFGDKQIEMRCAAADFGVDNGVMNARTFVIDTADMSIGVKGKIDMKNERFDLDIKPEPKHFGILSLRSPLYVKGTFKHPDVGVDAGTLLARAGGAIALGIVAPVSALLPLLETGPGENSPCHKLLKAMEHPASVGGATGRGSGNAASPPTVHAPSAQVTGPFGRPDGAP</sequence>
<dbReference type="InterPro" id="IPR007844">
    <property type="entry name" value="AsmA"/>
</dbReference>
<evidence type="ECO:0000256" key="1">
    <source>
        <dbReference type="SAM" id="MobiDB-lite"/>
    </source>
</evidence>
<dbReference type="STRING" id="445709.ABW99_20585"/>
<dbReference type="OrthoDB" id="5749006at2"/>
<name>A0A0U4E6Z6_9BURK</name>
<dbReference type="Pfam" id="PF05170">
    <property type="entry name" value="AsmA"/>
    <property type="match status" value="2"/>
</dbReference>
<dbReference type="AlphaFoldDB" id="A0A0U4E6Z6"/>
<dbReference type="GO" id="GO:0005886">
    <property type="term" value="C:plasma membrane"/>
    <property type="evidence" value="ECO:0007669"/>
    <property type="project" value="TreeGrafter"/>
</dbReference>
<accession>A0A0U4E6Z6</accession>
<protein>
    <recommendedName>
        <fullName evidence="3">AsmA domain-containing protein</fullName>
    </recommendedName>
</protein>
<feature type="domain" description="AsmA" evidence="3">
    <location>
        <begin position="198"/>
        <end position="549"/>
    </location>
</feature>
<evidence type="ECO:0000313" key="5">
    <source>
        <dbReference type="Proteomes" id="UP000036700"/>
    </source>
</evidence>
<dbReference type="RefSeq" id="WP_052892792.1">
    <property type="nucleotide sequence ID" value="NZ_CP011568.3"/>
</dbReference>
<proteinExistence type="predicted"/>
<evidence type="ECO:0000259" key="3">
    <source>
        <dbReference type="Pfam" id="PF05170"/>
    </source>
</evidence>
<feature type="region of interest" description="Disordered" evidence="1">
    <location>
        <begin position="343"/>
        <end position="369"/>
    </location>
</feature>
<keyword evidence="2" id="KW-0812">Transmembrane</keyword>
<feature type="transmembrane region" description="Helical" evidence="2">
    <location>
        <begin position="7"/>
        <end position="31"/>
    </location>
</feature>
<dbReference type="PANTHER" id="PTHR30441">
    <property type="entry name" value="DUF748 DOMAIN-CONTAINING PROTEIN"/>
    <property type="match status" value="1"/>
</dbReference>
<evidence type="ECO:0000256" key="2">
    <source>
        <dbReference type="SAM" id="Phobius"/>
    </source>
</evidence>
<dbReference type="PANTHER" id="PTHR30441:SF9">
    <property type="entry name" value="ASMA FAMILY PROTEIN YHJG"/>
    <property type="match status" value="1"/>
</dbReference>
<feature type="region of interest" description="Disordered" evidence="1">
    <location>
        <begin position="655"/>
        <end position="692"/>
    </location>
</feature>
<reference evidence="5" key="1">
    <citation type="submission" date="2015-06" db="EMBL/GenBank/DDBJ databases">
        <authorList>
            <person name="Hoefler B.C."/>
            <person name="Straight P.D."/>
        </authorList>
    </citation>
    <scope>NUCLEOTIDE SEQUENCE [LARGE SCALE GENOMIC DNA]</scope>
    <source>
        <strain evidence="5">DSM 25325</strain>
    </source>
</reference>
<organism evidence="4 5">
    <name type="scientific">Pandoraea thiooxydans</name>
    <dbReference type="NCBI Taxonomy" id="445709"/>
    <lineage>
        <taxon>Bacteria</taxon>
        <taxon>Pseudomonadati</taxon>
        <taxon>Pseudomonadota</taxon>
        <taxon>Betaproteobacteria</taxon>
        <taxon>Burkholderiales</taxon>
        <taxon>Burkholderiaceae</taxon>
        <taxon>Pandoraea</taxon>
    </lineage>
</organism>
<dbReference type="Proteomes" id="UP000036700">
    <property type="component" value="Chromosome"/>
</dbReference>